<keyword evidence="1" id="KW-0479">Metal-binding</keyword>
<evidence type="ECO:0000256" key="4">
    <source>
        <dbReference type="SAM" id="Coils"/>
    </source>
</evidence>
<keyword evidence="7" id="KW-1185">Reference proteome</keyword>
<feature type="signal peptide" evidence="5">
    <location>
        <begin position="1"/>
        <end position="15"/>
    </location>
</feature>
<organism evidence="6 7">
    <name type="scientific">Bemisia tabaci</name>
    <name type="common">Sweetpotato whitefly</name>
    <name type="synonym">Aleurodes tabaci</name>
    <dbReference type="NCBI Taxonomy" id="7038"/>
    <lineage>
        <taxon>Eukaryota</taxon>
        <taxon>Metazoa</taxon>
        <taxon>Ecdysozoa</taxon>
        <taxon>Arthropoda</taxon>
        <taxon>Hexapoda</taxon>
        <taxon>Insecta</taxon>
        <taxon>Pterygota</taxon>
        <taxon>Neoptera</taxon>
        <taxon>Paraneoptera</taxon>
        <taxon>Hemiptera</taxon>
        <taxon>Sternorrhyncha</taxon>
        <taxon>Aleyrodoidea</taxon>
        <taxon>Aleyrodidae</taxon>
        <taxon>Aleyrodinae</taxon>
        <taxon>Bemisia</taxon>
    </lineage>
</organism>
<dbReference type="PANTHER" id="PTHR13025">
    <property type="entry name" value="EF-HAND DOMAIN-CONTAINING PROTEIN D"/>
    <property type="match status" value="1"/>
</dbReference>
<dbReference type="GO" id="GO:0005509">
    <property type="term" value="F:calcium ion binding"/>
    <property type="evidence" value="ECO:0007669"/>
    <property type="project" value="InterPro"/>
</dbReference>
<dbReference type="InterPro" id="IPR040365">
    <property type="entry name" value="EFHD1/2"/>
</dbReference>
<dbReference type="EMBL" id="OU963868">
    <property type="protein sequence ID" value="CAH0393650.1"/>
    <property type="molecule type" value="Genomic_DNA"/>
</dbReference>
<evidence type="ECO:0000256" key="3">
    <source>
        <dbReference type="ARBA" id="ARBA00022837"/>
    </source>
</evidence>
<keyword evidence="5" id="KW-0732">Signal</keyword>
<gene>
    <name evidence="6" type="ORF">BEMITA_LOCUS12025</name>
</gene>
<evidence type="ECO:0000256" key="5">
    <source>
        <dbReference type="SAM" id="SignalP"/>
    </source>
</evidence>
<protein>
    <submittedName>
        <fullName evidence="6">Uncharacterized protein</fullName>
    </submittedName>
</protein>
<evidence type="ECO:0000313" key="7">
    <source>
        <dbReference type="Proteomes" id="UP001152759"/>
    </source>
</evidence>
<feature type="chain" id="PRO_5040460240" evidence="5">
    <location>
        <begin position="16"/>
        <end position="100"/>
    </location>
</feature>
<name>A0A9P0AI84_BEMTA</name>
<dbReference type="PANTHER" id="PTHR13025:SF6">
    <property type="entry name" value="EF-HAND DOMAIN-CONTAINING PROTEIN-RELATED"/>
    <property type="match status" value="1"/>
</dbReference>
<sequence length="100" mass="11602">MYHIVFLLIFRKANAGELQEESGLGKLAKLTEVDVGQVGVNGAKSFFEAKIEEIRRGSKFEDEIREEQEERRREEEERLKRKTAFKERAALFQNGSVEAR</sequence>
<feature type="coiled-coil region" evidence="4">
    <location>
        <begin position="57"/>
        <end position="85"/>
    </location>
</feature>
<accession>A0A9P0AI84</accession>
<proteinExistence type="predicted"/>
<keyword evidence="3" id="KW-0106">Calcium</keyword>
<dbReference type="Proteomes" id="UP001152759">
    <property type="component" value="Chromosome 7"/>
</dbReference>
<evidence type="ECO:0000256" key="2">
    <source>
        <dbReference type="ARBA" id="ARBA00022737"/>
    </source>
</evidence>
<evidence type="ECO:0000256" key="1">
    <source>
        <dbReference type="ARBA" id="ARBA00022723"/>
    </source>
</evidence>
<keyword evidence="2" id="KW-0677">Repeat</keyword>
<reference evidence="6" key="1">
    <citation type="submission" date="2021-12" db="EMBL/GenBank/DDBJ databases">
        <authorList>
            <person name="King R."/>
        </authorList>
    </citation>
    <scope>NUCLEOTIDE SEQUENCE</scope>
</reference>
<keyword evidence="4" id="KW-0175">Coiled coil</keyword>
<dbReference type="AlphaFoldDB" id="A0A9P0AI84"/>
<evidence type="ECO:0000313" key="6">
    <source>
        <dbReference type="EMBL" id="CAH0393650.1"/>
    </source>
</evidence>